<dbReference type="SUPFAM" id="SSF51905">
    <property type="entry name" value="FAD/NAD(P)-binding domain"/>
    <property type="match status" value="1"/>
</dbReference>
<sequence length="398" mass="44681">MAPLKILICGGGCAGPVLAFWLARCGHHVIVVERFPALRATGAQIDLRAQGIEVARRMGLLDEIRSKRVHEEGFRVVNANGKVKATVRANTSGQGAQSVTSEYEIMRGDLVRIFYEAMKDNVEYRFGTTVDRFEESDDHVVAYFSDGTSDSFDLLVGADGQGSRVRHGILSANAPDPYWRRGMHMAYWFIPRMETDESFFTAYHAPGGRVIVRRSHSPTQAQVYFMLRDGSKEVSDLSKVPVEKQKEFWAGRYCDAGWEVKRFIEGMWETENFYSHENLQVRTDTWFRGRVVLLGDAAHCPAVFTGMGTTGSLVGAYVLAGEINRHPGDVAKALKSYEETLRPFVNEIQKTGPSFLIRWLMPETRWGISVLRAVATVLCFFRIPDLLSRLGGENRGEL</sequence>
<dbReference type="PANTHER" id="PTHR46865:SF2">
    <property type="entry name" value="MONOOXYGENASE"/>
    <property type="match status" value="1"/>
</dbReference>
<accession>A0A319D4P5</accession>
<protein>
    <submittedName>
        <fullName evidence="5">Monooxygenase</fullName>
    </submittedName>
</protein>
<reference evidence="5 6" key="1">
    <citation type="submission" date="2018-02" db="EMBL/GenBank/DDBJ databases">
        <title>The genomes of Aspergillus section Nigri reveals drivers in fungal speciation.</title>
        <authorList>
            <consortium name="DOE Joint Genome Institute"/>
            <person name="Vesth T.C."/>
            <person name="Nybo J."/>
            <person name="Theobald S."/>
            <person name="Brandl J."/>
            <person name="Frisvad J.C."/>
            <person name="Nielsen K.F."/>
            <person name="Lyhne E.K."/>
            <person name="Kogle M.E."/>
            <person name="Kuo A."/>
            <person name="Riley R."/>
            <person name="Clum A."/>
            <person name="Nolan M."/>
            <person name="Lipzen A."/>
            <person name="Salamov A."/>
            <person name="Henrissat B."/>
            <person name="Wiebenga A."/>
            <person name="De vries R.P."/>
            <person name="Grigoriev I.V."/>
            <person name="Mortensen U.H."/>
            <person name="Andersen M.R."/>
            <person name="Baker S.E."/>
        </authorList>
    </citation>
    <scope>NUCLEOTIDE SEQUENCE [LARGE SCALE GENOMIC DNA]</scope>
    <source>
        <strain evidence="5 6">CBS 707.79</strain>
    </source>
</reference>
<dbReference type="Pfam" id="PF01494">
    <property type="entry name" value="FAD_binding_3"/>
    <property type="match status" value="1"/>
</dbReference>
<dbReference type="InterPro" id="IPR036188">
    <property type="entry name" value="FAD/NAD-bd_sf"/>
</dbReference>
<dbReference type="Gene3D" id="3.50.50.60">
    <property type="entry name" value="FAD/NAD(P)-binding domain"/>
    <property type="match status" value="1"/>
</dbReference>
<dbReference type="Proteomes" id="UP000247810">
    <property type="component" value="Unassembled WGS sequence"/>
</dbReference>
<name>A0A319D4P5_9EURO</name>
<dbReference type="EMBL" id="KZ825917">
    <property type="protein sequence ID" value="PYH92406.1"/>
    <property type="molecule type" value="Genomic_DNA"/>
</dbReference>
<organism evidence="5 6">
    <name type="scientific">Aspergillus ellipticus CBS 707.79</name>
    <dbReference type="NCBI Taxonomy" id="1448320"/>
    <lineage>
        <taxon>Eukaryota</taxon>
        <taxon>Fungi</taxon>
        <taxon>Dikarya</taxon>
        <taxon>Ascomycota</taxon>
        <taxon>Pezizomycotina</taxon>
        <taxon>Eurotiomycetes</taxon>
        <taxon>Eurotiomycetidae</taxon>
        <taxon>Eurotiales</taxon>
        <taxon>Aspergillaceae</taxon>
        <taxon>Aspergillus</taxon>
        <taxon>Aspergillus subgen. Circumdati</taxon>
    </lineage>
</organism>
<dbReference type="GO" id="GO:0004497">
    <property type="term" value="F:monooxygenase activity"/>
    <property type="evidence" value="ECO:0007669"/>
    <property type="project" value="UniProtKB-KW"/>
</dbReference>
<evidence type="ECO:0000256" key="3">
    <source>
        <dbReference type="ARBA" id="ARBA00023002"/>
    </source>
</evidence>
<dbReference type="GO" id="GO:0071949">
    <property type="term" value="F:FAD binding"/>
    <property type="evidence" value="ECO:0007669"/>
    <property type="project" value="InterPro"/>
</dbReference>
<proteinExistence type="predicted"/>
<dbReference type="InterPro" id="IPR002938">
    <property type="entry name" value="FAD-bd"/>
</dbReference>
<keyword evidence="6" id="KW-1185">Reference proteome</keyword>
<keyword evidence="3" id="KW-0560">Oxidoreductase</keyword>
<dbReference type="Gene3D" id="3.30.9.10">
    <property type="entry name" value="D-Amino Acid Oxidase, subunit A, domain 2"/>
    <property type="match status" value="1"/>
</dbReference>
<evidence type="ECO:0000313" key="5">
    <source>
        <dbReference type="EMBL" id="PYH92406.1"/>
    </source>
</evidence>
<dbReference type="OrthoDB" id="655030at2759"/>
<keyword evidence="5" id="KW-0503">Monooxygenase</keyword>
<dbReference type="PRINTS" id="PR00420">
    <property type="entry name" value="RNGMNOXGNASE"/>
</dbReference>
<dbReference type="AlphaFoldDB" id="A0A319D4P5"/>
<dbReference type="PANTHER" id="PTHR46865">
    <property type="entry name" value="OXIDOREDUCTASE-RELATED"/>
    <property type="match status" value="1"/>
</dbReference>
<feature type="domain" description="FAD-binding" evidence="4">
    <location>
        <begin position="5"/>
        <end position="347"/>
    </location>
</feature>
<evidence type="ECO:0000256" key="2">
    <source>
        <dbReference type="ARBA" id="ARBA00022827"/>
    </source>
</evidence>
<dbReference type="STRING" id="1448320.A0A319D4P5"/>
<dbReference type="InterPro" id="IPR051704">
    <property type="entry name" value="FAD_aromatic-hydroxylase"/>
</dbReference>
<evidence type="ECO:0000259" key="4">
    <source>
        <dbReference type="Pfam" id="PF01494"/>
    </source>
</evidence>
<gene>
    <name evidence="5" type="ORF">BO71DRAFT_26039</name>
</gene>
<evidence type="ECO:0000313" key="6">
    <source>
        <dbReference type="Proteomes" id="UP000247810"/>
    </source>
</evidence>
<dbReference type="VEuPathDB" id="FungiDB:BO71DRAFT_26039"/>
<evidence type="ECO:0000256" key="1">
    <source>
        <dbReference type="ARBA" id="ARBA00022630"/>
    </source>
</evidence>
<keyword evidence="2" id="KW-0274">FAD</keyword>
<keyword evidence="1" id="KW-0285">Flavoprotein</keyword>